<dbReference type="Pfam" id="PF00078">
    <property type="entry name" value="RVT_1"/>
    <property type="match status" value="1"/>
</dbReference>
<dbReference type="PANTHER" id="PTHR37984">
    <property type="entry name" value="PROTEIN CBG26694"/>
    <property type="match status" value="1"/>
</dbReference>
<evidence type="ECO:0000256" key="3">
    <source>
        <dbReference type="ARBA" id="ARBA00022722"/>
    </source>
</evidence>
<dbReference type="EMBL" id="SSTE01011953">
    <property type="protein sequence ID" value="KAA0049948.1"/>
    <property type="molecule type" value="Genomic_DNA"/>
</dbReference>
<dbReference type="Gene3D" id="3.30.70.270">
    <property type="match status" value="2"/>
</dbReference>
<name>A0A5A7U3W1_CUCMM</name>
<dbReference type="InterPro" id="IPR000477">
    <property type="entry name" value="RT_dom"/>
</dbReference>
<dbReference type="Proteomes" id="UP000321393">
    <property type="component" value="Unassembled WGS sequence"/>
</dbReference>
<evidence type="ECO:0000256" key="4">
    <source>
        <dbReference type="ARBA" id="ARBA00022759"/>
    </source>
</evidence>
<dbReference type="InterPro" id="IPR050951">
    <property type="entry name" value="Retrovirus_Pol_polyprotein"/>
</dbReference>
<reference evidence="12 13" key="1">
    <citation type="submission" date="2019-08" db="EMBL/GenBank/DDBJ databases">
        <title>Draft genome sequences of two oriental melons (Cucumis melo L. var makuwa).</title>
        <authorList>
            <person name="Kwon S.-Y."/>
        </authorList>
    </citation>
    <scope>NUCLEOTIDE SEQUENCE [LARGE SCALE GENOMIC DNA]</scope>
    <source>
        <strain evidence="13">cv. Chang Bougi</strain>
        <strain evidence="12">cv. SW 3</strain>
        <tissue evidence="10">Leaf</tissue>
    </source>
</reference>
<dbReference type="FunFam" id="3.30.70.270:FF:000020">
    <property type="entry name" value="Transposon Tf2-6 polyprotein-like Protein"/>
    <property type="match status" value="1"/>
</dbReference>
<feature type="domain" description="Integrase zinc-binding" evidence="9">
    <location>
        <begin position="322"/>
        <end position="356"/>
    </location>
</feature>
<evidence type="ECO:0000256" key="6">
    <source>
        <dbReference type="ARBA" id="ARBA00022918"/>
    </source>
</evidence>
<dbReference type="PANTHER" id="PTHR37984:SF5">
    <property type="entry name" value="PROTEIN NYNRIN-LIKE"/>
    <property type="match status" value="1"/>
</dbReference>
<evidence type="ECO:0000256" key="2">
    <source>
        <dbReference type="ARBA" id="ARBA00022695"/>
    </source>
</evidence>
<dbReference type="Gene3D" id="1.10.340.70">
    <property type="match status" value="1"/>
</dbReference>
<sequence length="356" mass="41261">MSFGLTNVPAVFMDLMNRVFKDFLNTFVIVFIDDILVYSKTEVEHEEHLYQVLETLQANKLYAKFCKCELWLKKVSFLGHIISSEGVSVDPTKIEVVTSWLRPSIVSEVHSFLDLVGYYRRFVEDFSRIASPLTQLTRKRTSFVRSLVCESSFWELKQKLMTTQVLIVPDGSGSFVIYSDASKKGLESAAVVFALKICRHYLYGEKIQIFTDHKGLKYFFTQNELNMRQRIWLELVKDYDCEILYHPGKANVVANALREVTLQLAQLSVQPTLRQWIIVAQLIYPYLVENHRLAEAGQDEEFSISSDDGLIFERRLCVPTNSAVKTELLTEAHSFPFSMHPGSTKMYQDLKRVYWW</sequence>
<dbReference type="CDD" id="cd01647">
    <property type="entry name" value="RT_LTR"/>
    <property type="match status" value="1"/>
</dbReference>
<feature type="domain" description="Reverse transcriptase RNase H-like" evidence="8">
    <location>
        <begin position="187"/>
        <end position="239"/>
    </location>
</feature>
<dbReference type="AlphaFoldDB" id="A0A5A7U3W1"/>
<dbReference type="Pfam" id="PF17917">
    <property type="entry name" value="RT_RNaseH"/>
    <property type="match status" value="1"/>
</dbReference>
<keyword evidence="4" id="KW-0255">Endonuclease</keyword>
<comment type="caution">
    <text evidence="10">The sequence shown here is derived from an EMBL/GenBank/DDBJ whole genome shotgun (WGS) entry which is preliminary data.</text>
</comment>
<keyword evidence="6" id="KW-0695">RNA-directed DNA polymerase</keyword>
<dbReference type="GO" id="GO:0016787">
    <property type="term" value="F:hydrolase activity"/>
    <property type="evidence" value="ECO:0007669"/>
    <property type="project" value="UniProtKB-KW"/>
</dbReference>
<dbReference type="Pfam" id="PF17921">
    <property type="entry name" value="Integrase_H2C2"/>
    <property type="match status" value="1"/>
</dbReference>
<accession>A0A5A7U3W1</accession>
<evidence type="ECO:0000259" key="9">
    <source>
        <dbReference type="Pfam" id="PF17921"/>
    </source>
</evidence>
<dbReference type="GO" id="GO:0003964">
    <property type="term" value="F:RNA-directed DNA polymerase activity"/>
    <property type="evidence" value="ECO:0007669"/>
    <property type="project" value="UniProtKB-KW"/>
</dbReference>
<evidence type="ECO:0000313" key="10">
    <source>
        <dbReference type="EMBL" id="KAA0049948.1"/>
    </source>
</evidence>
<keyword evidence="3" id="KW-0540">Nuclease</keyword>
<organism evidence="10 12">
    <name type="scientific">Cucumis melo var. makuwa</name>
    <name type="common">Oriental melon</name>
    <dbReference type="NCBI Taxonomy" id="1194695"/>
    <lineage>
        <taxon>Eukaryota</taxon>
        <taxon>Viridiplantae</taxon>
        <taxon>Streptophyta</taxon>
        <taxon>Embryophyta</taxon>
        <taxon>Tracheophyta</taxon>
        <taxon>Spermatophyta</taxon>
        <taxon>Magnoliopsida</taxon>
        <taxon>eudicotyledons</taxon>
        <taxon>Gunneridae</taxon>
        <taxon>Pentapetalae</taxon>
        <taxon>rosids</taxon>
        <taxon>fabids</taxon>
        <taxon>Cucurbitales</taxon>
        <taxon>Cucurbitaceae</taxon>
        <taxon>Benincaseae</taxon>
        <taxon>Cucumis</taxon>
    </lineage>
</organism>
<dbReference type="Proteomes" id="UP000321947">
    <property type="component" value="Unassembled WGS sequence"/>
</dbReference>
<dbReference type="SUPFAM" id="SSF56672">
    <property type="entry name" value="DNA/RNA polymerases"/>
    <property type="match status" value="1"/>
</dbReference>
<gene>
    <name evidence="11" type="ORF">E5676_scaffold105G00910</name>
    <name evidence="10" type="ORF">E6C27_scaffold13G001080</name>
</gene>
<keyword evidence="5" id="KW-0378">Hydrolase</keyword>
<keyword evidence="2" id="KW-0548">Nucleotidyltransferase</keyword>
<evidence type="ECO:0000256" key="1">
    <source>
        <dbReference type="ARBA" id="ARBA00022679"/>
    </source>
</evidence>
<dbReference type="FunFam" id="3.30.70.270:FF:000003">
    <property type="entry name" value="Transposon Ty3-G Gag-Pol polyprotein"/>
    <property type="match status" value="1"/>
</dbReference>
<dbReference type="OrthoDB" id="415724at2759"/>
<evidence type="ECO:0000259" key="8">
    <source>
        <dbReference type="Pfam" id="PF17917"/>
    </source>
</evidence>
<proteinExistence type="predicted"/>
<evidence type="ECO:0000259" key="7">
    <source>
        <dbReference type="Pfam" id="PF00078"/>
    </source>
</evidence>
<keyword evidence="1" id="KW-0808">Transferase</keyword>
<dbReference type="EMBL" id="SSTD01013124">
    <property type="protein sequence ID" value="TYK07680.1"/>
    <property type="molecule type" value="Genomic_DNA"/>
</dbReference>
<dbReference type="InterPro" id="IPR043128">
    <property type="entry name" value="Rev_trsase/Diguanyl_cyclase"/>
</dbReference>
<dbReference type="CDD" id="cd09274">
    <property type="entry name" value="RNase_HI_RT_Ty3"/>
    <property type="match status" value="1"/>
</dbReference>
<feature type="domain" description="Reverse transcriptase" evidence="7">
    <location>
        <begin position="1"/>
        <end position="82"/>
    </location>
</feature>
<evidence type="ECO:0000313" key="11">
    <source>
        <dbReference type="EMBL" id="TYK07680.1"/>
    </source>
</evidence>
<protein>
    <submittedName>
        <fullName evidence="10">Pol protein</fullName>
    </submittedName>
</protein>
<evidence type="ECO:0000256" key="5">
    <source>
        <dbReference type="ARBA" id="ARBA00022801"/>
    </source>
</evidence>
<dbReference type="InterPro" id="IPR041373">
    <property type="entry name" value="RT_RNaseH"/>
</dbReference>
<dbReference type="GO" id="GO:0004519">
    <property type="term" value="F:endonuclease activity"/>
    <property type="evidence" value="ECO:0007669"/>
    <property type="project" value="UniProtKB-KW"/>
</dbReference>
<evidence type="ECO:0000313" key="13">
    <source>
        <dbReference type="Proteomes" id="UP000321947"/>
    </source>
</evidence>
<dbReference type="InterPro" id="IPR043502">
    <property type="entry name" value="DNA/RNA_pol_sf"/>
</dbReference>
<dbReference type="InterPro" id="IPR041588">
    <property type="entry name" value="Integrase_H2C2"/>
</dbReference>
<evidence type="ECO:0000313" key="12">
    <source>
        <dbReference type="Proteomes" id="UP000321393"/>
    </source>
</evidence>